<dbReference type="PROSITE" id="PS50206">
    <property type="entry name" value="RHODANESE_3"/>
    <property type="match status" value="2"/>
</dbReference>
<proteinExistence type="predicted"/>
<dbReference type="PANTHER" id="PTHR43855">
    <property type="entry name" value="THIOSULFATE SULFURTRANSFERASE"/>
    <property type="match status" value="1"/>
</dbReference>
<dbReference type="SMART" id="SM00450">
    <property type="entry name" value="RHOD"/>
    <property type="match status" value="2"/>
</dbReference>
<keyword evidence="1" id="KW-0677">Repeat</keyword>
<keyword evidence="4" id="KW-1185">Reference proteome</keyword>
<evidence type="ECO:0000313" key="3">
    <source>
        <dbReference type="EMBL" id="ODJ89509.1"/>
    </source>
</evidence>
<dbReference type="SUPFAM" id="SSF52821">
    <property type="entry name" value="Rhodanese/Cell cycle control phosphatase"/>
    <property type="match status" value="2"/>
</dbReference>
<dbReference type="Gene3D" id="3.40.250.10">
    <property type="entry name" value="Rhodanese-like domain"/>
    <property type="match status" value="2"/>
</dbReference>
<name>A0A7Z0VQV1_9GAMM</name>
<comment type="caution">
    <text evidence="3">The sequence shown here is derived from an EMBL/GenBank/DDBJ whole genome shotgun (WGS) entry which is preliminary data.</text>
</comment>
<evidence type="ECO:0000259" key="2">
    <source>
        <dbReference type="PROSITE" id="PS50206"/>
    </source>
</evidence>
<dbReference type="EMBL" id="MARB01000001">
    <property type="protein sequence ID" value="ODJ89509.1"/>
    <property type="molecule type" value="Genomic_DNA"/>
</dbReference>
<reference evidence="3 4" key="1">
    <citation type="submission" date="2016-06" db="EMBL/GenBank/DDBJ databases">
        <title>Genome sequence of endosymbiont of Candidatus Endolucinida thiodiazotropha.</title>
        <authorList>
            <person name="Poehlein A."/>
            <person name="Koenig S."/>
            <person name="Heiden S.E."/>
            <person name="Thuermer A."/>
            <person name="Voget S."/>
            <person name="Daniel R."/>
            <person name="Markert S."/>
            <person name="Gros O."/>
            <person name="Schweder T."/>
        </authorList>
    </citation>
    <scope>NUCLEOTIDE SEQUENCE [LARGE SCALE GENOMIC DNA]</scope>
    <source>
        <strain evidence="3 4">COS</strain>
    </source>
</reference>
<dbReference type="OrthoDB" id="9781034at2"/>
<dbReference type="PROSITE" id="PS00380">
    <property type="entry name" value="RHODANESE_1"/>
    <property type="match status" value="1"/>
</dbReference>
<gene>
    <name evidence="3" type="primary">rhdA</name>
    <name evidence="3" type="ORF">CODIS_00680</name>
</gene>
<dbReference type="CDD" id="cd01448">
    <property type="entry name" value="TST_Repeat_1"/>
    <property type="match status" value="1"/>
</dbReference>
<dbReference type="CDD" id="cd01449">
    <property type="entry name" value="TST_Repeat_2"/>
    <property type="match status" value="1"/>
</dbReference>
<dbReference type="RefSeq" id="WP_154722950.1">
    <property type="nucleotide sequence ID" value="NZ_MARB01000001.1"/>
</dbReference>
<dbReference type="InterPro" id="IPR051126">
    <property type="entry name" value="Thiosulfate_sulfurtransferase"/>
</dbReference>
<accession>A0A7Z0VQV1</accession>
<protein>
    <submittedName>
        <fullName evidence="3">Thiosulfate sulfurtransferase</fullName>
        <ecNumber evidence="3">2.8.1.1</ecNumber>
    </submittedName>
</protein>
<dbReference type="InterPro" id="IPR036873">
    <property type="entry name" value="Rhodanese-like_dom_sf"/>
</dbReference>
<dbReference type="PANTHER" id="PTHR43855:SF1">
    <property type="entry name" value="THIOSULFATE SULFURTRANSFERASE"/>
    <property type="match status" value="1"/>
</dbReference>
<dbReference type="AlphaFoldDB" id="A0A7Z0VQV1"/>
<feature type="domain" description="Rhodanese" evidence="2">
    <location>
        <begin position="20"/>
        <end position="128"/>
    </location>
</feature>
<dbReference type="EC" id="2.8.1.1" evidence="3"/>
<evidence type="ECO:0000313" key="4">
    <source>
        <dbReference type="Proteomes" id="UP000094769"/>
    </source>
</evidence>
<feature type="domain" description="Rhodanese" evidence="2">
    <location>
        <begin position="158"/>
        <end position="271"/>
    </location>
</feature>
<dbReference type="Proteomes" id="UP000094769">
    <property type="component" value="Unassembled WGS sequence"/>
</dbReference>
<dbReference type="InterPro" id="IPR001307">
    <property type="entry name" value="Thiosulphate_STrfase_CS"/>
</dbReference>
<dbReference type="Pfam" id="PF00581">
    <property type="entry name" value="Rhodanese"/>
    <property type="match status" value="2"/>
</dbReference>
<organism evidence="3 4">
    <name type="scientific">Candidatus Thiodiazotropha endolucinida</name>
    <dbReference type="NCBI Taxonomy" id="1655433"/>
    <lineage>
        <taxon>Bacteria</taxon>
        <taxon>Pseudomonadati</taxon>
        <taxon>Pseudomonadota</taxon>
        <taxon>Gammaproteobacteria</taxon>
        <taxon>Chromatiales</taxon>
        <taxon>Sedimenticolaceae</taxon>
        <taxon>Candidatus Thiodiazotropha</taxon>
    </lineage>
</organism>
<dbReference type="GO" id="GO:0004792">
    <property type="term" value="F:thiosulfate-cyanide sulfurtransferase activity"/>
    <property type="evidence" value="ECO:0007669"/>
    <property type="project" value="UniProtKB-EC"/>
</dbReference>
<evidence type="ECO:0000256" key="1">
    <source>
        <dbReference type="ARBA" id="ARBA00022737"/>
    </source>
</evidence>
<dbReference type="InterPro" id="IPR001763">
    <property type="entry name" value="Rhodanese-like_dom"/>
</dbReference>
<keyword evidence="3" id="KW-0808">Transferase</keyword>
<sequence length="273" mass="30301">MIVEEIPLLLEPEQLQNLLGMEGLVVIDLCKETTYAQLHIPGAIHLAYSRIVASDHPAHGLLPDADTLARTLSDLGIGNDSHVVAYDDEGGGNASRLLWTLEAMGHGHYSLLNGGLHAWANEGHACSRELSPPATADFTAVPGTDTVATVDYIIKRLGEPDFALWDARSWNEYSGISRFSRHPGHIPGAVNLDWLEVMDRDRNLRLKADEALRTRLNQLGLEQDKEIVVYCQTHHRSSLAWFVLRHLGYQHCRGYPGSWSEWGNSDDTPKAMP</sequence>